<keyword evidence="2" id="KW-1185">Reference proteome</keyword>
<evidence type="ECO:0000313" key="1">
    <source>
        <dbReference type="EMBL" id="CAG8657075.1"/>
    </source>
</evidence>
<dbReference type="Proteomes" id="UP000789366">
    <property type="component" value="Unassembled WGS sequence"/>
</dbReference>
<feature type="non-terminal residue" evidence="1">
    <location>
        <position position="279"/>
    </location>
</feature>
<evidence type="ECO:0000313" key="2">
    <source>
        <dbReference type="Proteomes" id="UP000789366"/>
    </source>
</evidence>
<protein>
    <submittedName>
        <fullName evidence="1">2432_t:CDS:1</fullName>
    </submittedName>
</protein>
<reference evidence="1" key="1">
    <citation type="submission" date="2021-06" db="EMBL/GenBank/DDBJ databases">
        <authorList>
            <person name="Kallberg Y."/>
            <person name="Tangrot J."/>
            <person name="Rosling A."/>
        </authorList>
    </citation>
    <scope>NUCLEOTIDE SEQUENCE</scope>
    <source>
        <strain evidence="1">28 12/20/2015</strain>
    </source>
</reference>
<organism evidence="1 2">
    <name type="scientific">Cetraspora pellucida</name>
    <dbReference type="NCBI Taxonomy" id="1433469"/>
    <lineage>
        <taxon>Eukaryota</taxon>
        <taxon>Fungi</taxon>
        <taxon>Fungi incertae sedis</taxon>
        <taxon>Mucoromycota</taxon>
        <taxon>Glomeromycotina</taxon>
        <taxon>Glomeromycetes</taxon>
        <taxon>Diversisporales</taxon>
        <taxon>Gigasporaceae</taxon>
        <taxon>Cetraspora</taxon>
    </lineage>
</organism>
<name>A0ACA9NKW0_9GLOM</name>
<comment type="caution">
    <text evidence="1">The sequence shown here is derived from an EMBL/GenBank/DDBJ whole genome shotgun (WGS) entry which is preliminary data.</text>
</comment>
<accession>A0ACA9NKW0</accession>
<gene>
    <name evidence="1" type="ORF">SPELUC_LOCUS9127</name>
</gene>
<sequence length="279" mass="33065">MTKEVIILSLIILVIYLYYQQNHPSIDKRSYDDLIGDLKRQVSHYQGLYQKRVEKDLDKKDQVIQTNEWNLGLLKEKLEQKIKGLEDKLEEKDEKISQNREGRKMLATEFEKIIEKNKREFQISLSEKNRAVEEVKKKNEELLNQLSQQREEFDEEVDKQEADEKVDFNSLYSFLREIAAKEQMTNEDSEAENNSETTAPPETPEKIINKMAKKANLNTVLQEIINDCYQKGCNHLGIISYKKPVFRGFYQKKLLDEIIDNEEIRHNLQITNKELFARY</sequence>
<proteinExistence type="predicted"/>
<dbReference type="EMBL" id="CAJVPW010014862">
    <property type="protein sequence ID" value="CAG8657075.1"/>
    <property type="molecule type" value="Genomic_DNA"/>
</dbReference>